<organism evidence="9 10">
    <name type="scientific">Janibacter alkaliphilus</name>
    <dbReference type="NCBI Taxonomy" id="1069963"/>
    <lineage>
        <taxon>Bacteria</taxon>
        <taxon>Bacillati</taxon>
        <taxon>Actinomycetota</taxon>
        <taxon>Actinomycetes</taxon>
        <taxon>Micrococcales</taxon>
        <taxon>Intrasporangiaceae</taxon>
        <taxon>Janibacter</taxon>
    </lineage>
</organism>
<feature type="domain" description="Histidine kinase" evidence="8">
    <location>
        <begin position="393"/>
        <end position="488"/>
    </location>
</feature>
<dbReference type="PROSITE" id="PS50109">
    <property type="entry name" value="HIS_KIN"/>
    <property type="match status" value="1"/>
</dbReference>
<evidence type="ECO:0000256" key="6">
    <source>
        <dbReference type="ARBA" id="ARBA00022777"/>
    </source>
</evidence>
<dbReference type="SMART" id="SM00387">
    <property type="entry name" value="HATPase_c"/>
    <property type="match status" value="1"/>
</dbReference>
<dbReference type="InterPro" id="IPR022066">
    <property type="entry name" value="PdtaS_GAF"/>
</dbReference>
<evidence type="ECO:0000256" key="4">
    <source>
        <dbReference type="ARBA" id="ARBA00022679"/>
    </source>
</evidence>
<gene>
    <name evidence="9" type="ORF">BJY28_001962</name>
</gene>
<dbReference type="InterPro" id="IPR005467">
    <property type="entry name" value="His_kinase_dom"/>
</dbReference>
<sequence>MPSLAEILRTVPDLEPAEVEWLHLLVEDWQLLADLAFSDLVLWLPDGAGGWVVGAHARPMTGPMVFVEDLIGSRLESPDLRSLVDEAVAGSAPTSPRRHAREMQDTLLERAVPVRRSGRTLAVLSCHTSLGQARRRSRLEECYAAIADDLLAMIAAGDWPHLGAPTGMRRGAPRVGDGVIRLDERGAVRYASPNAVSAIRRLGHQGPVEGEVLAQVISGLPRHEGYVDEGLALVTMGRAAWRADVTAGGGSASLRAIPLLTRGRRVGAIVLLRDISELRRREHELISKDQTIREIHHRVKNNLQTVAALLRLQSRRLGPGPGQDALVESVRRVGVIALVYETLSTGFSETVEFDEVAARGGRAIVDVATTTGQVHLSLTGSFGQVRPEHATSLALILSEVLQNAIEHGVPGGGEIRVDARRSIEQGQDILRVSVEDDGAGLPQGFRPSRAGLGTRIVTSMVQDLGGEIRWEDGEGGGTRVRFSARLAAPADAARS</sequence>
<dbReference type="InterPro" id="IPR036890">
    <property type="entry name" value="HATPase_C_sf"/>
</dbReference>
<keyword evidence="7" id="KW-0067">ATP-binding</keyword>
<dbReference type="PANTHER" id="PTHR41523">
    <property type="entry name" value="TWO-COMPONENT SYSTEM SENSOR PROTEIN"/>
    <property type="match status" value="1"/>
</dbReference>
<dbReference type="InterPro" id="IPR003594">
    <property type="entry name" value="HATPase_dom"/>
</dbReference>
<evidence type="ECO:0000256" key="3">
    <source>
        <dbReference type="ARBA" id="ARBA00022553"/>
    </source>
</evidence>
<dbReference type="Pfam" id="PF12282">
    <property type="entry name" value="GAF_PdtaS"/>
    <property type="match status" value="1"/>
</dbReference>
<dbReference type="GO" id="GO:0005524">
    <property type="term" value="F:ATP binding"/>
    <property type="evidence" value="ECO:0007669"/>
    <property type="project" value="UniProtKB-KW"/>
</dbReference>
<dbReference type="SUPFAM" id="SSF55874">
    <property type="entry name" value="ATPase domain of HSP90 chaperone/DNA topoisomerase II/histidine kinase"/>
    <property type="match status" value="1"/>
</dbReference>
<comment type="caution">
    <text evidence="9">The sequence shown here is derived from an EMBL/GenBank/DDBJ whole genome shotgun (WGS) entry which is preliminary data.</text>
</comment>
<dbReference type="InterPro" id="IPR011495">
    <property type="entry name" value="Sig_transdc_His_kin_sub2_dim/P"/>
</dbReference>
<evidence type="ECO:0000256" key="7">
    <source>
        <dbReference type="ARBA" id="ARBA00022840"/>
    </source>
</evidence>
<proteinExistence type="predicted"/>
<dbReference type="RefSeq" id="WP_179462853.1">
    <property type="nucleotide sequence ID" value="NZ_JACBZX010000001.1"/>
</dbReference>
<keyword evidence="3" id="KW-0597">Phosphoprotein</keyword>
<comment type="catalytic activity">
    <reaction evidence="1">
        <text>ATP + protein L-histidine = ADP + protein N-phospho-L-histidine.</text>
        <dbReference type="EC" id="2.7.13.3"/>
    </reaction>
</comment>
<dbReference type="Proteomes" id="UP000592181">
    <property type="component" value="Unassembled WGS sequence"/>
</dbReference>
<dbReference type="PANTHER" id="PTHR41523:SF8">
    <property type="entry name" value="ETHYLENE RESPONSE SENSOR PROTEIN"/>
    <property type="match status" value="1"/>
</dbReference>
<evidence type="ECO:0000256" key="2">
    <source>
        <dbReference type="ARBA" id="ARBA00012438"/>
    </source>
</evidence>
<dbReference type="InterPro" id="IPR038424">
    <property type="entry name" value="H_kinase_PdtaS_GAF_sf"/>
</dbReference>
<dbReference type="Gene3D" id="3.30.450.280">
    <property type="entry name" value="GAF domain"/>
    <property type="match status" value="1"/>
</dbReference>
<evidence type="ECO:0000313" key="10">
    <source>
        <dbReference type="Proteomes" id="UP000592181"/>
    </source>
</evidence>
<name>A0A852X9S8_9MICO</name>
<evidence type="ECO:0000256" key="1">
    <source>
        <dbReference type="ARBA" id="ARBA00000085"/>
    </source>
</evidence>
<dbReference type="AlphaFoldDB" id="A0A852X9S8"/>
<keyword evidence="10" id="KW-1185">Reference proteome</keyword>
<keyword evidence="4" id="KW-0808">Transferase</keyword>
<dbReference type="EMBL" id="JACBZX010000001">
    <property type="protein sequence ID" value="NYG37493.1"/>
    <property type="molecule type" value="Genomic_DNA"/>
</dbReference>
<evidence type="ECO:0000313" key="9">
    <source>
        <dbReference type="EMBL" id="NYG37493.1"/>
    </source>
</evidence>
<dbReference type="EC" id="2.7.13.3" evidence="2"/>
<protein>
    <recommendedName>
        <fullName evidence="2">histidine kinase</fullName>
        <ecNumber evidence="2">2.7.13.3</ecNumber>
    </recommendedName>
</protein>
<dbReference type="Gene3D" id="3.30.450.20">
    <property type="entry name" value="PAS domain"/>
    <property type="match status" value="1"/>
</dbReference>
<keyword evidence="5" id="KW-0547">Nucleotide-binding</keyword>
<reference evidence="9 10" key="1">
    <citation type="submission" date="2020-07" db="EMBL/GenBank/DDBJ databases">
        <title>Sequencing the genomes of 1000 actinobacteria strains.</title>
        <authorList>
            <person name="Klenk H.-P."/>
        </authorList>
    </citation>
    <scope>NUCLEOTIDE SEQUENCE [LARGE SCALE GENOMIC DNA]</scope>
    <source>
        <strain evidence="9 10">DSM 24723</strain>
    </source>
</reference>
<dbReference type="Gene3D" id="3.30.565.10">
    <property type="entry name" value="Histidine kinase-like ATPase, C-terminal domain"/>
    <property type="match status" value="1"/>
</dbReference>
<dbReference type="Pfam" id="PF07568">
    <property type="entry name" value="HisKA_2"/>
    <property type="match status" value="1"/>
</dbReference>
<evidence type="ECO:0000259" key="8">
    <source>
        <dbReference type="PROSITE" id="PS50109"/>
    </source>
</evidence>
<dbReference type="GO" id="GO:0004673">
    <property type="term" value="F:protein histidine kinase activity"/>
    <property type="evidence" value="ECO:0007669"/>
    <property type="project" value="UniProtKB-EC"/>
</dbReference>
<dbReference type="Pfam" id="PF02518">
    <property type="entry name" value="HATPase_c"/>
    <property type="match status" value="1"/>
</dbReference>
<accession>A0A852X9S8</accession>
<keyword evidence="6 9" id="KW-0418">Kinase</keyword>
<evidence type="ECO:0000256" key="5">
    <source>
        <dbReference type="ARBA" id="ARBA00022741"/>
    </source>
</evidence>